<evidence type="ECO:0000256" key="10">
    <source>
        <dbReference type="SAM" id="Coils"/>
    </source>
</evidence>
<dbReference type="GO" id="GO:0005634">
    <property type="term" value="C:nucleus"/>
    <property type="evidence" value="ECO:0007669"/>
    <property type="project" value="UniProtKB-SubCell"/>
</dbReference>
<keyword evidence="14" id="KW-1185">Reference proteome</keyword>
<feature type="coiled-coil region" evidence="10">
    <location>
        <begin position="68"/>
        <end position="102"/>
    </location>
</feature>
<keyword evidence="6" id="KW-0804">Transcription</keyword>
<dbReference type="EMBL" id="CM017872">
    <property type="protein sequence ID" value="KAG1326897.1"/>
    <property type="molecule type" value="Genomic_DNA"/>
</dbReference>
<dbReference type="Pfam" id="PF00046">
    <property type="entry name" value="Homeodomain"/>
    <property type="match status" value="1"/>
</dbReference>
<evidence type="ECO:0000256" key="4">
    <source>
        <dbReference type="ARBA" id="ARBA00023125"/>
    </source>
</evidence>
<dbReference type="SMART" id="SM00389">
    <property type="entry name" value="HOX"/>
    <property type="match status" value="1"/>
</dbReference>
<keyword evidence="4 8" id="KW-0238">DNA-binding</keyword>
<comment type="caution">
    <text evidence="13">The sequence shown here is derived from an EMBL/GenBank/DDBJ whole genome shotgun (WGS) entry which is preliminary data.</text>
</comment>
<dbReference type="InterPro" id="IPR050762">
    <property type="entry name" value="HD-ZIP_Homeobox_LZ_Class_II"/>
</dbReference>
<evidence type="ECO:0000256" key="7">
    <source>
        <dbReference type="ARBA" id="ARBA00023242"/>
    </source>
</evidence>
<dbReference type="Pfam" id="PF02183">
    <property type="entry name" value="HALZ"/>
    <property type="match status" value="1"/>
</dbReference>
<evidence type="ECO:0000256" key="2">
    <source>
        <dbReference type="ARBA" id="ARBA00006074"/>
    </source>
</evidence>
<evidence type="ECO:0000313" key="13">
    <source>
        <dbReference type="EMBL" id="KAG1326897.1"/>
    </source>
</evidence>
<dbReference type="PANTHER" id="PTHR45714">
    <property type="entry name" value="HOMEOBOX-LEUCINE ZIPPER PROTEIN HAT14"/>
    <property type="match status" value="1"/>
</dbReference>
<feature type="region of interest" description="Disordered" evidence="11">
    <location>
        <begin position="1"/>
        <end position="24"/>
    </location>
</feature>
<dbReference type="AlphaFoldDB" id="A0A8K0HUE0"/>
<dbReference type="OrthoDB" id="6159439at2759"/>
<keyword evidence="7 8" id="KW-0539">Nucleus</keyword>
<dbReference type="GO" id="GO:0000981">
    <property type="term" value="F:DNA-binding transcription factor activity, RNA polymerase II-specific"/>
    <property type="evidence" value="ECO:0007669"/>
    <property type="project" value="InterPro"/>
</dbReference>
<evidence type="ECO:0000256" key="5">
    <source>
        <dbReference type="ARBA" id="ARBA00023155"/>
    </source>
</evidence>
<dbReference type="Proteomes" id="UP000797356">
    <property type="component" value="Chromosome 1"/>
</dbReference>
<keyword evidence="3" id="KW-0805">Transcription regulation</keyword>
<comment type="subcellular location">
    <subcellularLocation>
        <location evidence="1 8 9">Nucleus</location>
    </subcellularLocation>
</comment>
<evidence type="ECO:0000256" key="3">
    <source>
        <dbReference type="ARBA" id="ARBA00023015"/>
    </source>
</evidence>
<dbReference type="CDD" id="cd00086">
    <property type="entry name" value="homeodomain"/>
    <property type="match status" value="1"/>
</dbReference>
<protein>
    <submittedName>
        <fullName evidence="13">Putative Homeobox-leucine zipper protein HAT22</fullName>
    </submittedName>
</protein>
<keyword evidence="10" id="KW-0175">Coiled coil</keyword>
<organism evidence="13 14">
    <name type="scientific">Cocos nucifera</name>
    <name type="common">Coconut palm</name>
    <dbReference type="NCBI Taxonomy" id="13894"/>
    <lineage>
        <taxon>Eukaryota</taxon>
        <taxon>Viridiplantae</taxon>
        <taxon>Streptophyta</taxon>
        <taxon>Embryophyta</taxon>
        <taxon>Tracheophyta</taxon>
        <taxon>Spermatophyta</taxon>
        <taxon>Magnoliopsida</taxon>
        <taxon>Liliopsida</taxon>
        <taxon>Arecaceae</taxon>
        <taxon>Arecoideae</taxon>
        <taxon>Cocoseae</taxon>
        <taxon>Attaleinae</taxon>
        <taxon>Cocos</taxon>
    </lineage>
</organism>
<evidence type="ECO:0000256" key="11">
    <source>
        <dbReference type="SAM" id="MobiDB-lite"/>
    </source>
</evidence>
<feature type="DNA-binding region" description="Homeobox" evidence="8">
    <location>
        <begin position="42"/>
        <end position="70"/>
    </location>
</feature>
<dbReference type="InterPro" id="IPR001356">
    <property type="entry name" value="HD"/>
</dbReference>
<dbReference type="SMART" id="SM00340">
    <property type="entry name" value="HALZ"/>
    <property type="match status" value="1"/>
</dbReference>
<dbReference type="PROSITE" id="PS00027">
    <property type="entry name" value="HOMEOBOX_1"/>
    <property type="match status" value="1"/>
</dbReference>
<evidence type="ECO:0000313" key="14">
    <source>
        <dbReference type="Proteomes" id="UP000797356"/>
    </source>
</evidence>
<name>A0A8K0HUE0_COCNU</name>
<gene>
    <name evidence="13" type="ORF">COCNU_01G008310</name>
</gene>
<dbReference type="InterPro" id="IPR009057">
    <property type="entry name" value="Homeodomain-like_sf"/>
</dbReference>
<dbReference type="PANTHER" id="PTHR45714:SF34">
    <property type="entry name" value="HOMEOBOX-LEUCINE ZIPPER PROTEIN HAT9"/>
    <property type="match status" value="1"/>
</dbReference>
<keyword evidence="5 8" id="KW-0371">Homeobox</keyword>
<dbReference type="SUPFAM" id="SSF46689">
    <property type="entry name" value="Homeodomain-like"/>
    <property type="match status" value="1"/>
</dbReference>
<evidence type="ECO:0000256" key="6">
    <source>
        <dbReference type="ARBA" id="ARBA00023163"/>
    </source>
</evidence>
<dbReference type="Gene3D" id="1.10.10.60">
    <property type="entry name" value="Homeodomain-like"/>
    <property type="match status" value="1"/>
</dbReference>
<evidence type="ECO:0000259" key="12">
    <source>
        <dbReference type="PROSITE" id="PS50071"/>
    </source>
</evidence>
<dbReference type="InterPro" id="IPR003106">
    <property type="entry name" value="Leu_zip_homeo"/>
</dbReference>
<proteinExistence type="inferred from homology"/>
<reference evidence="13" key="2">
    <citation type="submission" date="2019-07" db="EMBL/GenBank/DDBJ databases">
        <authorList>
            <person name="Yang Y."/>
            <person name="Bocs S."/>
            <person name="Baudouin L."/>
        </authorList>
    </citation>
    <scope>NUCLEOTIDE SEQUENCE</scope>
    <source>
        <tissue evidence="13">Spear leaf of Hainan Tall coconut</tissue>
    </source>
</reference>
<dbReference type="InterPro" id="IPR017970">
    <property type="entry name" value="Homeobox_CS"/>
</dbReference>
<evidence type="ECO:0000256" key="9">
    <source>
        <dbReference type="RuleBase" id="RU000682"/>
    </source>
</evidence>
<accession>A0A8K0HUE0</accession>
<evidence type="ECO:0000256" key="1">
    <source>
        <dbReference type="ARBA" id="ARBA00004123"/>
    </source>
</evidence>
<dbReference type="PROSITE" id="PS50071">
    <property type="entry name" value="HOMEOBOX_2"/>
    <property type="match status" value="1"/>
</dbReference>
<comment type="similarity">
    <text evidence="2">Belongs to the HD-ZIP homeobox family. Class II subfamily.</text>
</comment>
<sequence length="156" mass="17660">MDEEEDTSTKDMSDGVSNQVGMRKKLRLTKEQLTSVWQTQKQELADQLNLRPRQVEVWFQNRRARTKLKQTEVDCELLKKCCENLSNENRRLKRELEELKSMKPGCPFHVGIPKVATLSLCPSCERTMAAGSEKGNGALGAMKSQRVPLKNGLVGL</sequence>
<dbReference type="GO" id="GO:0043565">
    <property type="term" value="F:sequence-specific DNA binding"/>
    <property type="evidence" value="ECO:0007669"/>
    <property type="project" value="InterPro"/>
</dbReference>
<evidence type="ECO:0000256" key="8">
    <source>
        <dbReference type="PROSITE-ProRule" id="PRU00108"/>
    </source>
</evidence>
<reference evidence="13" key="1">
    <citation type="journal article" date="2017" name="Gigascience">
        <title>The genome draft of coconut (Cocos nucifera).</title>
        <authorList>
            <person name="Xiao Y."/>
            <person name="Xu P."/>
            <person name="Fan H."/>
            <person name="Baudouin L."/>
            <person name="Xia W."/>
            <person name="Bocs S."/>
            <person name="Xu J."/>
            <person name="Li Q."/>
            <person name="Guo A."/>
            <person name="Zhou L."/>
            <person name="Li J."/>
            <person name="Wu Y."/>
            <person name="Ma Z."/>
            <person name="Armero A."/>
            <person name="Issali A.E."/>
            <person name="Liu N."/>
            <person name="Peng M."/>
            <person name="Yang Y."/>
        </authorList>
    </citation>
    <scope>NUCLEOTIDE SEQUENCE</scope>
    <source>
        <tissue evidence="13">Spear leaf of Hainan Tall coconut</tissue>
    </source>
</reference>
<feature type="domain" description="Homeobox" evidence="12">
    <location>
        <begin position="40"/>
        <end position="69"/>
    </location>
</feature>